<dbReference type="EMBL" id="KY684122">
    <property type="protein sequence ID" value="ARF12670.1"/>
    <property type="molecule type" value="Genomic_DNA"/>
</dbReference>
<feature type="domain" description="SAM" evidence="1">
    <location>
        <begin position="65"/>
        <end position="128"/>
    </location>
</feature>
<dbReference type="PANTHER" id="PTHR12573:SF4">
    <property type="entry name" value="AT09986P-RELATED"/>
    <property type="match status" value="1"/>
</dbReference>
<protein>
    <submittedName>
        <fullName evidence="2">SAM domain protein</fullName>
    </submittedName>
</protein>
<reference evidence="2" key="1">
    <citation type="journal article" date="2017" name="Science">
        <title>Giant viruses with an expanded complement of translation system components.</title>
        <authorList>
            <person name="Schulz F."/>
            <person name="Yutin N."/>
            <person name="Ivanova N.N."/>
            <person name="Ortega D.R."/>
            <person name="Lee T.K."/>
            <person name="Vierheilig J."/>
            <person name="Daims H."/>
            <person name="Horn M."/>
            <person name="Wagner M."/>
            <person name="Jensen G.J."/>
            <person name="Kyrpides N.C."/>
            <person name="Koonin E.V."/>
            <person name="Woyke T."/>
        </authorList>
    </citation>
    <scope>NUCLEOTIDE SEQUENCE</scope>
    <source>
        <strain evidence="2">KNV1</strain>
    </source>
</reference>
<evidence type="ECO:0000259" key="1">
    <source>
        <dbReference type="PROSITE" id="PS50105"/>
    </source>
</evidence>
<dbReference type="Gene3D" id="1.10.150.50">
    <property type="entry name" value="Transcription Factor, Ets-1"/>
    <property type="match status" value="1"/>
</dbReference>
<dbReference type="SMART" id="SM00454">
    <property type="entry name" value="SAM"/>
    <property type="match status" value="1"/>
</dbReference>
<dbReference type="PANTHER" id="PTHR12573">
    <property type="entry name" value="AT09986P-RELATED"/>
    <property type="match status" value="1"/>
</dbReference>
<dbReference type="InterPro" id="IPR001660">
    <property type="entry name" value="SAM"/>
</dbReference>
<dbReference type="CDD" id="cd09487">
    <property type="entry name" value="SAM_superfamily"/>
    <property type="match status" value="1"/>
</dbReference>
<dbReference type="PROSITE" id="PS50105">
    <property type="entry name" value="SAM_DOMAIN"/>
    <property type="match status" value="1"/>
</dbReference>
<dbReference type="Pfam" id="PF00536">
    <property type="entry name" value="SAM_1"/>
    <property type="match status" value="1"/>
</dbReference>
<evidence type="ECO:0000313" key="2">
    <source>
        <dbReference type="EMBL" id="ARF12670.1"/>
    </source>
</evidence>
<sequence length="179" mass="20701">MVSTIKPAALILEFILKIVFDIIYSDIIFYHKIIKNIYAIYMFNKLRRSLSKPINKYMIKDINDWTTYDVCEWLIANGLDDIVEYISKNAINGMVLKNLTDKELIEIGITKIGHRKKILATLKEIIEEPNIETREMDLISESTLTSSYDNSTIQIKIDCDGSIRRFKLPKGSKLSDLHP</sequence>
<accession>A0A1V0SLS4</accession>
<dbReference type="SUPFAM" id="SSF47769">
    <property type="entry name" value="SAM/Pointed domain"/>
    <property type="match status" value="1"/>
</dbReference>
<dbReference type="InterPro" id="IPR013761">
    <property type="entry name" value="SAM/pointed_sf"/>
</dbReference>
<name>A0A1V0SLS4_9VIRU</name>
<gene>
    <name evidence="2" type="ORF">Klosneuvirus_15_1</name>
</gene>
<proteinExistence type="predicted"/>
<organism evidence="2">
    <name type="scientific">Klosneuvirus KNV1</name>
    <dbReference type="NCBI Taxonomy" id="1977640"/>
    <lineage>
        <taxon>Viruses</taxon>
        <taxon>Varidnaviria</taxon>
        <taxon>Bamfordvirae</taxon>
        <taxon>Nucleocytoviricota</taxon>
        <taxon>Megaviricetes</taxon>
        <taxon>Imitervirales</taxon>
        <taxon>Mimiviridae</taxon>
        <taxon>Klosneuvirinae</taxon>
        <taxon>Klosneuvirus</taxon>
    </lineage>
</organism>